<proteinExistence type="predicted"/>
<dbReference type="GO" id="GO:0016810">
    <property type="term" value="F:hydrolase activity, acting on carbon-nitrogen (but not peptide) bonds"/>
    <property type="evidence" value="ECO:0007669"/>
    <property type="project" value="InterPro"/>
</dbReference>
<protein>
    <submittedName>
        <fullName evidence="6">Hydrolase</fullName>
    </submittedName>
</protein>
<dbReference type="Gene3D" id="3.10.310.70">
    <property type="match status" value="1"/>
</dbReference>
<dbReference type="PANTHER" id="PTHR22642">
    <property type="entry name" value="IMIDAZOLONEPROPIONASE"/>
    <property type="match status" value="1"/>
</dbReference>
<dbReference type="RefSeq" id="WP_066494208.1">
    <property type="nucleotide sequence ID" value="NZ_BJMO01000013.1"/>
</dbReference>
<evidence type="ECO:0000313" key="6">
    <source>
        <dbReference type="EMBL" id="AMM30783.1"/>
    </source>
</evidence>
<dbReference type="SUPFAM" id="SSF51556">
    <property type="entry name" value="Metallo-dependent hydrolases"/>
    <property type="match status" value="1"/>
</dbReference>
<dbReference type="PATRIC" id="fig|37927.3.peg.80"/>
<name>A0A126ZUL7_9MICC</name>
<dbReference type="OrthoDB" id="3238066at2"/>
<dbReference type="AlphaFoldDB" id="A0A126ZUL7"/>
<dbReference type="InterPro" id="IPR032466">
    <property type="entry name" value="Metal_Hydrolase"/>
</dbReference>
<accession>A0A126ZUL7</accession>
<keyword evidence="1" id="KW-0479">Metal-binding</keyword>
<evidence type="ECO:0000256" key="3">
    <source>
        <dbReference type="ARBA" id="ARBA00022833"/>
    </source>
</evidence>
<dbReference type="Gene3D" id="3.20.20.140">
    <property type="entry name" value="Metal-dependent hydrolases"/>
    <property type="match status" value="1"/>
</dbReference>
<gene>
    <name evidence="6" type="ORF">SA2016_0078</name>
</gene>
<dbReference type="InterPro" id="IPR054418">
    <property type="entry name" value="MQNX/HUTI_composite_N"/>
</dbReference>
<dbReference type="InterPro" id="IPR013108">
    <property type="entry name" value="Amidohydro_3"/>
</dbReference>
<dbReference type="CDD" id="cd01300">
    <property type="entry name" value="YtcJ_like"/>
    <property type="match status" value="1"/>
</dbReference>
<feature type="domain" description="Aminodeoxyfutalosine deaminase/Imidazolonepropionase-like composite" evidence="5">
    <location>
        <begin position="24"/>
        <end position="47"/>
    </location>
</feature>
<dbReference type="InterPro" id="IPR033932">
    <property type="entry name" value="YtcJ-like"/>
</dbReference>
<dbReference type="STRING" id="37927.SA2016_0078"/>
<dbReference type="SUPFAM" id="SSF51338">
    <property type="entry name" value="Composite domain of metallo-dependent hydrolases"/>
    <property type="match status" value="1"/>
</dbReference>
<dbReference type="PANTHER" id="PTHR22642:SF2">
    <property type="entry name" value="PROTEIN LONG AFTER FAR-RED 3"/>
    <property type="match status" value="1"/>
</dbReference>
<keyword evidence="3" id="KW-0862">Zinc</keyword>
<evidence type="ECO:0000259" key="5">
    <source>
        <dbReference type="Pfam" id="PF22039"/>
    </source>
</evidence>
<keyword evidence="7" id="KW-1185">Reference proteome</keyword>
<dbReference type="GO" id="GO:0046872">
    <property type="term" value="F:metal ion binding"/>
    <property type="evidence" value="ECO:0007669"/>
    <property type="project" value="UniProtKB-KW"/>
</dbReference>
<reference evidence="6 7" key="1">
    <citation type="submission" date="2016-02" db="EMBL/GenBank/DDBJ databases">
        <title>Complete genome of Sinomonas atrocyanea KCTC 3377.</title>
        <authorList>
            <person name="Kim K.M."/>
        </authorList>
    </citation>
    <scope>NUCLEOTIDE SEQUENCE [LARGE SCALE GENOMIC DNA]</scope>
    <source>
        <strain evidence="6 7">KCTC 3377</strain>
    </source>
</reference>
<dbReference type="InterPro" id="IPR011059">
    <property type="entry name" value="Metal-dep_hydrolase_composite"/>
</dbReference>
<dbReference type="EMBL" id="CP014518">
    <property type="protein sequence ID" value="AMM30783.1"/>
    <property type="molecule type" value="Genomic_DNA"/>
</dbReference>
<keyword evidence="2 6" id="KW-0378">Hydrolase</keyword>
<evidence type="ECO:0000259" key="4">
    <source>
        <dbReference type="Pfam" id="PF07969"/>
    </source>
</evidence>
<evidence type="ECO:0000256" key="1">
    <source>
        <dbReference type="ARBA" id="ARBA00022723"/>
    </source>
</evidence>
<dbReference type="Proteomes" id="UP000070134">
    <property type="component" value="Chromosome"/>
</dbReference>
<evidence type="ECO:0000256" key="2">
    <source>
        <dbReference type="ARBA" id="ARBA00022801"/>
    </source>
</evidence>
<dbReference type="Gene3D" id="2.30.40.10">
    <property type="entry name" value="Urease, subunit C, domain 1"/>
    <property type="match status" value="1"/>
</dbReference>
<evidence type="ECO:0000313" key="7">
    <source>
        <dbReference type="Proteomes" id="UP000070134"/>
    </source>
</evidence>
<dbReference type="KEGG" id="satk:SA2016_0078"/>
<dbReference type="Pfam" id="PF07969">
    <property type="entry name" value="Amidohydro_3"/>
    <property type="match status" value="1"/>
</dbReference>
<dbReference type="Pfam" id="PF22039">
    <property type="entry name" value="HUTI_composite_bact"/>
    <property type="match status" value="1"/>
</dbReference>
<feature type="domain" description="Amidohydrolase 3" evidence="4">
    <location>
        <begin position="50"/>
        <end position="522"/>
    </location>
</feature>
<organism evidence="6 7">
    <name type="scientific">Sinomonas atrocyanea</name>
    <dbReference type="NCBI Taxonomy" id="37927"/>
    <lineage>
        <taxon>Bacteria</taxon>
        <taxon>Bacillati</taxon>
        <taxon>Actinomycetota</taxon>
        <taxon>Actinomycetes</taxon>
        <taxon>Micrococcales</taxon>
        <taxon>Micrococcaceae</taxon>
        <taxon>Sinomonas</taxon>
    </lineage>
</organism>
<sequence length="530" mass="58278">MSHATIYHNGHIYTADAGGTWAEAILVEGGRIAAIGRKEDVQAAAPDGCEAVDLEGRMVMPGIHDAHIHLLFSGLKFRYEARLTPMADGEQVVKDLTECCQGHTLPELPDGWIIGGEINPLAFPDSRPDRQFLDHAFPDRPVFLYDYSIHHAVVNSKALELAGIDAGTPDPEGGRFVRRSDGAELTGELVEHGTWPVQRVVPDYPPEVYRDAVAWATHVCNGVGITSVQEASAGWQELRALKELDETADLSLHVAAHIVWREEGFGMAPLADLERLIDERATYSSRHVRTDFVKLWLDGAPLPPHFTEAGMTDGEVDQHKILVPNDELLAALLRFDREGLQIKIHCAGTGSVRVALDAFSEVRRINGPDGPAHEIAHCTYIQDEDYERFRQLRVTAEMSPAIWHIPEFDAVLSEGYRFASLQKSGAPMTVGSDWIITSDPNLFPALQGMVQRQGEAVDLDYALRAMTIEGARAIGRESEQGSLEPGKSADFIVLDRNLFQIPTDEIGGTRVLRTVFEGRTVFTDGAAKSS</sequence>